<dbReference type="STRING" id="1465490.SAMN05444277_114100"/>
<keyword evidence="1" id="KW-1133">Transmembrane helix</keyword>
<keyword evidence="1" id="KW-0472">Membrane</keyword>
<feature type="transmembrane region" description="Helical" evidence="1">
    <location>
        <begin position="70"/>
        <end position="92"/>
    </location>
</feature>
<keyword evidence="1" id="KW-0812">Transmembrane</keyword>
<protein>
    <recommendedName>
        <fullName evidence="4">DoxX protein</fullName>
    </recommendedName>
</protein>
<evidence type="ECO:0000313" key="2">
    <source>
        <dbReference type="EMBL" id="SFQ48565.1"/>
    </source>
</evidence>
<evidence type="ECO:0000256" key="1">
    <source>
        <dbReference type="SAM" id="Phobius"/>
    </source>
</evidence>
<sequence length="126" mass="13851">MNEQTISRFAIILLALVMAVFGIYHFVSPQNLITYVPSFLPAVGNLWVYIPGAAFILAAVAFITNKKVKLAAYLLAILLFIFVLTIHLPNFLNGSNIEYRQLSLINLLKDTAIAAFALHIAANSSN</sequence>
<dbReference type="Proteomes" id="UP000199031">
    <property type="component" value="Unassembled WGS sequence"/>
</dbReference>
<feature type="transmembrane region" description="Helical" evidence="1">
    <location>
        <begin position="46"/>
        <end position="63"/>
    </location>
</feature>
<dbReference type="EMBL" id="FOXQ01000014">
    <property type="protein sequence ID" value="SFQ48565.1"/>
    <property type="molecule type" value="Genomic_DNA"/>
</dbReference>
<proteinExistence type="predicted"/>
<name>A0A1I5YX14_9BACT</name>
<evidence type="ECO:0008006" key="4">
    <source>
        <dbReference type="Google" id="ProtNLM"/>
    </source>
</evidence>
<dbReference type="AlphaFoldDB" id="A0A1I5YX14"/>
<keyword evidence="3" id="KW-1185">Reference proteome</keyword>
<organism evidence="2 3">
    <name type="scientific">Parafilimonas terrae</name>
    <dbReference type="NCBI Taxonomy" id="1465490"/>
    <lineage>
        <taxon>Bacteria</taxon>
        <taxon>Pseudomonadati</taxon>
        <taxon>Bacteroidota</taxon>
        <taxon>Chitinophagia</taxon>
        <taxon>Chitinophagales</taxon>
        <taxon>Chitinophagaceae</taxon>
        <taxon>Parafilimonas</taxon>
    </lineage>
</organism>
<reference evidence="2 3" key="1">
    <citation type="submission" date="2016-10" db="EMBL/GenBank/DDBJ databases">
        <authorList>
            <person name="de Groot N.N."/>
        </authorList>
    </citation>
    <scope>NUCLEOTIDE SEQUENCE [LARGE SCALE GENOMIC DNA]</scope>
    <source>
        <strain evidence="2 3">DSM 28286</strain>
    </source>
</reference>
<feature type="transmembrane region" description="Helical" evidence="1">
    <location>
        <begin position="9"/>
        <end position="26"/>
    </location>
</feature>
<accession>A0A1I5YX14</accession>
<dbReference type="OrthoDB" id="676045at2"/>
<evidence type="ECO:0000313" key="3">
    <source>
        <dbReference type="Proteomes" id="UP000199031"/>
    </source>
</evidence>
<gene>
    <name evidence="2" type="ORF">SAMN05444277_114100</name>
</gene>
<dbReference type="RefSeq" id="WP_090662315.1">
    <property type="nucleotide sequence ID" value="NZ_FOXQ01000014.1"/>
</dbReference>